<reference evidence="2 3" key="1">
    <citation type="submission" date="2018-07" db="EMBL/GenBank/DDBJ databases">
        <title>Desertimonas flava gen. nov. sp. nov.</title>
        <authorList>
            <person name="Liu S."/>
        </authorList>
    </citation>
    <scope>NUCLEOTIDE SEQUENCE [LARGE SCALE GENOMIC DNA]</scope>
    <source>
        <strain evidence="2 3">16Sb5-5</strain>
    </source>
</reference>
<sequence>MSLHRFRPPLPIRALAVAAGLAVAGAVLSVALTAATGNRWLAAPGLVLVALGAAMLVAAIVTTSRNRAEIELDDEGYRVRNRVGELSGRWRDVSKVVLAQSGDRITFVAKDGSHVHLVCPQGSVDALVGEVTTLLNRDRGYGRI</sequence>
<evidence type="ECO:0000313" key="2">
    <source>
        <dbReference type="EMBL" id="RCK68442.1"/>
    </source>
</evidence>
<feature type="transmembrane region" description="Helical" evidence="1">
    <location>
        <begin position="41"/>
        <end position="61"/>
    </location>
</feature>
<dbReference type="EMBL" id="QOUI01000011">
    <property type="protein sequence ID" value="RCK68442.1"/>
    <property type="molecule type" value="Genomic_DNA"/>
</dbReference>
<dbReference type="RefSeq" id="WP_114127729.1">
    <property type="nucleotide sequence ID" value="NZ_QOUI01000011.1"/>
</dbReference>
<feature type="transmembrane region" description="Helical" evidence="1">
    <location>
        <begin position="12"/>
        <end position="35"/>
    </location>
</feature>
<name>A0A367YTU3_9ACTN</name>
<protein>
    <recommendedName>
        <fullName evidence="4">PH domain-containing protein</fullName>
    </recommendedName>
</protein>
<evidence type="ECO:0008006" key="4">
    <source>
        <dbReference type="Google" id="ProtNLM"/>
    </source>
</evidence>
<organism evidence="2 3">
    <name type="scientific">Desertihabitans brevis</name>
    <dbReference type="NCBI Taxonomy" id="2268447"/>
    <lineage>
        <taxon>Bacteria</taxon>
        <taxon>Bacillati</taxon>
        <taxon>Actinomycetota</taxon>
        <taxon>Actinomycetes</taxon>
        <taxon>Propionibacteriales</taxon>
        <taxon>Propionibacteriaceae</taxon>
        <taxon>Desertihabitans</taxon>
    </lineage>
</organism>
<accession>A0A367YTU3</accession>
<dbReference type="Proteomes" id="UP000252770">
    <property type="component" value="Unassembled WGS sequence"/>
</dbReference>
<evidence type="ECO:0000256" key="1">
    <source>
        <dbReference type="SAM" id="Phobius"/>
    </source>
</evidence>
<keyword evidence="1" id="KW-0472">Membrane</keyword>
<dbReference type="AlphaFoldDB" id="A0A367YTU3"/>
<proteinExistence type="predicted"/>
<comment type="caution">
    <text evidence="2">The sequence shown here is derived from an EMBL/GenBank/DDBJ whole genome shotgun (WGS) entry which is preliminary data.</text>
</comment>
<keyword evidence="3" id="KW-1185">Reference proteome</keyword>
<keyword evidence="1" id="KW-1133">Transmembrane helix</keyword>
<evidence type="ECO:0000313" key="3">
    <source>
        <dbReference type="Proteomes" id="UP000252770"/>
    </source>
</evidence>
<gene>
    <name evidence="2" type="ORF">DT076_16135</name>
</gene>
<keyword evidence="1" id="KW-0812">Transmembrane</keyword>